<accession>A0A7V2SW77</accession>
<comment type="subcellular location">
    <subcellularLocation>
        <location evidence="1">Secreted</location>
    </subcellularLocation>
</comment>
<dbReference type="Pfam" id="PF17210">
    <property type="entry name" value="SdrD_B"/>
    <property type="match status" value="1"/>
</dbReference>
<dbReference type="Proteomes" id="UP000885797">
    <property type="component" value="Unassembled WGS sequence"/>
</dbReference>
<comment type="caution">
    <text evidence="5">The sequence shown here is derived from an EMBL/GenBank/DDBJ whole genome shotgun (WGS) entry which is preliminary data.</text>
</comment>
<proteinExistence type="predicted"/>
<evidence type="ECO:0000256" key="1">
    <source>
        <dbReference type="ARBA" id="ARBA00004613"/>
    </source>
</evidence>
<dbReference type="Gene3D" id="2.60.40.10">
    <property type="entry name" value="Immunoglobulins"/>
    <property type="match status" value="1"/>
</dbReference>
<sequence>SASGEVPVPEAWVGLNNLSGNDELVYAQPVRDDGTFSIIGVPPGLYQLVVWDKPLDLLISFRTVQVGAGEVVDLGKVAVARWFGTLEGYVFNDENQNGYRDPGERGIAQEGVNIRFIDGSIYQATVTDPTGYYEFPEVFPFFKWLVVEGPYGRLKPTGATITVDAGGPLAQGQKLVPQQQYEINPVTGDNLTRTELGMALTEGMLLYPDQTNVIDWGRTQWGENENGGISGVIVYAVTRAENDPRFAAAEEWEPGIPRVQVNLYSDTDGDKEIDDLNGDSVPTLADVDNYPLGNFPGPEDIDRNGNGQFDPGDAINIVYSDSWDDNMPTGCVAPDQFVHGQKIRDCAETIKTWNQIRPAVFDGGYIFTSYFPGGMAKGGPEVEGLPSGYYIVEAVPPPGYEIVKEEDKNVDFGDQYVPQRAFGKVSNLAKLSGLGLKTTDDFEGLAPLGVPECVGSPHTVPEFLSDGQTEAPFAGQTRPLCDKKYVALVPGLNALCDFHFMTNVMKSAQIVGLVTNDIAAEIDPNNPGFGEKLRTSWLPISVQDFNGHEIFRGYTDEYGVFNFRLPSTMTVNVPSPSGVSPNMVKFCLNHPGPIPDPNNPGQYITDPWYDPTYTLYCANFDLWPGKTTYADTPMIPMAAFSGSRRVLDCEIPDGTPEIKMVTSAQGGPYVSQAGETITITSVGTVEV</sequence>
<reference evidence="5" key="1">
    <citation type="journal article" date="2020" name="mSystems">
        <title>Genome- and Community-Level Interaction Insights into Carbon Utilization and Element Cycling Functions of Hydrothermarchaeota in Hydrothermal Sediment.</title>
        <authorList>
            <person name="Zhou Z."/>
            <person name="Liu Y."/>
            <person name="Xu W."/>
            <person name="Pan J."/>
            <person name="Luo Z.H."/>
            <person name="Li M."/>
        </authorList>
    </citation>
    <scope>NUCLEOTIDE SEQUENCE [LARGE SCALE GENOMIC DNA]</scope>
    <source>
        <strain evidence="5">HyVt-503</strain>
    </source>
</reference>
<feature type="non-terminal residue" evidence="5">
    <location>
        <position position="687"/>
    </location>
</feature>
<feature type="non-terminal residue" evidence="5">
    <location>
        <position position="1"/>
    </location>
</feature>
<keyword evidence="2" id="KW-0964">Secreted</keyword>
<evidence type="ECO:0000313" key="5">
    <source>
        <dbReference type="EMBL" id="HFC46808.1"/>
    </source>
</evidence>
<feature type="domain" description="SD-repeat containing protein B" evidence="4">
    <location>
        <begin position="88"/>
        <end position="138"/>
    </location>
</feature>
<dbReference type="InterPro" id="IPR033764">
    <property type="entry name" value="Sdr_B"/>
</dbReference>
<dbReference type="EMBL" id="DRND01000229">
    <property type="protein sequence ID" value="HFC46808.1"/>
    <property type="molecule type" value="Genomic_DNA"/>
</dbReference>
<evidence type="ECO:0000259" key="4">
    <source>
        <dbReference type="Pfam" id="PF17210"/>
    </source>
</evidence>
<dbReference type="AlphaFoldDB" id="A0A7V2SW77"/>
<organism evidence="5">
    <name type="scientific">Dissulfuribacter thermophilus</name>
    <dbReference type="NCBI Taxonomy" id="1156395"/>
    <lineage>
        <taxon>Bacteria</taxon>
        <taxon>Pseudomonadati</taxon>
        <taxon>Thermodesulfobacteriota</taxon>
        <taxon>Dissulfuribacteria</taxon>
        <taxon>Dissulfuribacterales</taxon>
        <taxon>Dissulfuribacteraceae</taxon>
        <taxon>Dissulfuribacter</taxon>
    </lineage>
</organism>
<dbReference type="InterPro" id="IPR013783">
    <property type="entry name" value="Ig-like_fold"/>
</dbReference>
<dbReference type="GO" id="GO:0005576">
    <property type="term" value="C:extracellular region"/>
    <property type="evidence" value="ECO:0007669"/>
    <property type="project" value="UniProtKB-SubCell"/>
</dbReference>
<name>A0A7V2SW77_9BACT</name>
<gene>
    <name evidence="5" type="ORF">ENJ63_02885</name>
</gene>
<keyword evidence="3" id="KW-0732">Signal</keyword>
<evidence type="ECO:0000256" key="2">
    <source>
        <dbReference type="ARBA" id="ARBA00022525"/>
    </source>
</evidence>
<dbReference type="SUPFAM" id="SSF117074">
    <property type="entry name" value="Hypothetical protein PA1324"/>
    <property type="match status" value="1"/>
</dbReference>
<protein>
    <recommendedName>
        <fullName evidence="4">SD-repeat containing protein B domain-containing protein</fullName>
    </recommendedName>
</protein>
<evidence type="ECO:0000256" key="3">
    <source>
        <dbReference type="ARBA" id="ARBA00022729"/>
    </source>
</evidence>